<dbReference type="Pfam" id="PF02620">
    <property type="entry name" value="YceD"/>
    <property type="match status" value="1"/>
</dbReference>
<name>A0ABT1HZF8_STRSD</name>
<comment type="caution">
    <text evidence="2">The sequence shown here is derived from an EMBL/GenBank/DDBJ whole genome shotgun (WGS) entry which is preliminary data.</text>
</comment>
<organism evidence="2 3">
    <name type="scientific">Streptoalloteichus tenebrarius (strain ATCC 17920 / DSM 40477 / JCM 4838 / CBS 697.72 / NBRC 16177 / NCIMB 11028 / NRRL B-12390 / A12253. 1 / ISP 5477)</name>
    <name type="common">Streptomyces tenebrarius</name>
    <dbReference type="NCBI Taxonomy" id="1933"/>
    <lineage>
        <taxon>Bacteria</taxon>
        <taxon>Bacillati</taxon>
        <taxon>Actinomycetota</taxon>
        <taxon>Actinomycetes</taxon>
        <taxon>Pseudonocardiales</taxon>
        <taxon>Pseudonocardiaceae</taxon>
        <taxon>Streptoalloteichus</taxon>
    </lineage>
</organism>
<dbReference type="Proteomes" id="UP001205311">
    <property type="component" value="Unassembled WGS sequence"/>
</dbReference>
<proteinExistence type="predicted"/>
<reference evidence="2 3" key="1">
    <citation type="submission" date="2022-06" db="EMBL/GenBank/DDBJ databases">
        <title>Genomic Encyclopedia of Archaeal and Bacterial Type Strains, Phase II (KMG-II): from individual species to whole genera.</title>
        <authorList>
            <person name="Goeker M."/>
        </authorList>
    </citation>
    <scope>NUCLEOTIDE SEQUENCE [LARGE SCALE GENOMIC DNA]</scope>
    <source>
        <strain evidence="2 3">DSM 40477</strain>
    </source>
</reference>
<sequence length="193" mass="20677">MPEHTAAPAHPAPTSPWVIDTRDLGRRAGNSRRQERTAPAPSGFGFPGVIEVPEGADVELNLLLESVVEGVLVSGTVTAPTVGECSRCLDELSGRLTVDITELFAYPDSATEASTDEDEVSRVVDDLIDLEPVVRDAVVLALPRIPLCSADCQGLCPECGGKLADLGPDHGHERIDPRWAALRERFGDTEEEN</sequence>
<dbReference type="PANTHER" id="PTHR34374">
    <property type="entry name" value="LARGE RIBOSOMAL RNA SUBUNIT ACCUMULATION PROTEIN YCED HOMOLOG 1, CHLOROPLASTIC"/>
    <property type="match status" value="1"/>
</dbReference>
<evidence type="ECO:0000313" key="3">
    <source>
        <dbReference type="Proteomes" id="UP001205311"/>
    </source>
</evidence>
<feature type="region of interest" description="Disordered" evidence="1">
    <location>
        <begin position="1"/>
        <end position="46"/>
    </location>
</feature>
<feature type="compositionally biased region" description="Basic and acidic residues" evidence="1">
    <location>
        <begin position="20"/>
        <end position="36"/>
    </location>
</feature>
<keyword evidence="3" id="KW-1185">Reference proteome</keyword>
<protein>
    <recommendedName>
        <fullName evidence="4">Metal-binding protein</fullName>
    </recommendedName>
</protein>
<gene>
    <name evidence="2" type="ORF">LX15_004633</name>
</gene>
<dbReference type="EMBL" id="JAMTCP010000033">
    <property type="protein sequence ID" value="MCP2260913.1"/>
    <property type="molecule type" value="Genomic_DNA"/>
</dbReference>
<dbReference type="InterPro" id="IPR003772">
    <property type="entry name" value="YceD"/>
</dbReference>
<evidence type="ECO:0000256" key="1">
    <source>
        <dbReference type="SAM" id="MobiDB-lite"/>
    </source>
</evidence>
<dbReference type="PANTHER" id="PTHR34374:SF1">
    <property type="entry name" value="LARGE RIBOSOMAL RNA SUBUNIT ACCUMULATION PROTEIN YCED HOMOLOG 1, CHLOROPLASTIC"/>
    <property type="match status" value="1"/>
</dbReference>
<evidence type="ECO:0000313" key="2">
    <source>
        <dbReference type="EMBL" id="MCP2260913.1"/>
    </source>
</evidence>
<evidence type="ECO:0008006" key="4">
    <source>
        <dbReference type="Google" id="ProtNLM"/>
    </source>
</evidence>
<accession>A0ABT1HZF8</accession>